<reference evidence="1" key="1">
    <citation type="submission" date="2022-03" db="EMBL/GenBank/DDBJ databases">
        <authorList>
            <person name="Lindestad O."/>
        </authorList>
    </citation>
    <scope>NUCLEOTIDE SEQUENCE</scope>
</reference>
<dbReference type="Proteomes" id="UP000838756">
    <property type="component" value="Unassembled WGS sequence"/>
</dbReference>
<sequence>MSSGERFGPLPLDADHNAGVPAAEFHLQRVGVHQNRHHGGVQA</sequence>
<feature type="non-terminal residue" evidence="1">
    <location>
        <position position="43"/>
    </location>
</feature>
<evidence type="ECO:0000313" key="1">
    <source>
        <dbReference type="EMBL" id="CAH2208716.1"/>
    </source>
</evidence>
<organism evidence="1 2">
    <name type="scientific">Pararge aegeria aegeria</name>
    <dbReference type="NCBI Taxonomy" id="348720"/>
    <lineage>
        <taxon>Eukaryota</taxon>
        <taxon>Metazoa</taxon>
        <taxon>Ecdysozoa</taxon>
        <taxon>Arthropoda</taxon>
        <taxon>Hexapoda</taxon>
        <taxon>Insecta</taxon>
        <taxon>Pterygota</taxon>
        <taxon>Neoptera</taxon>
        <taxon>Endopterygota</taxon>
        <taxon>Lepidoptera</taxon>
        <taxon>Glossata</taxon>
        <taxon>Ditrysia</taxon>
        <taxon>Papilionoidea</taxon>
        <taxon>Nymphalidae</taxon>
        <taxon>Satyrinae</taxon>
        <taxon>Satyrini</taxon>
        <taxon>Parargina</taxon>
        <taxon>Pararge</taxon>
    </lineage>
</organism>
<accession>A0A8S4QFZ5</accession>
<keyword evidence="2" id="KW-1185">Reference proteome</keyword>
<protein>
    <submittedName>
        <fullName evidence="1">Jg24432 protein</fullName>
    </submittedName>
</protein>
<dbReference type="AlphaFoldDB" id="A0A8S4QFZ5"/>
<comment type="caution">
    <text evidence="1">The sequence shown here is derived from an EMBL/GenBank/DDBJ whole genome shotgun (WGS) entry which is preliminary data.</text>
</comment>
<name>A0A8S4QFZ5_9NEOP</name>
<gene>
    <name evidence="1" type="primary">jg24432</name>
    <name evidence="1" type="ORF">PAEG_LOCUS1258</name>
</gene>
<evidence type="ECO:0000313" key="2">
    <source>
        <dbReference type="Proteomes" id="UP000838756"/>
    </source>
</evidence>
<proteinExistence type="predicted"/>
<dbReference type="EMBL" id="CAKXAJ010004352">
    <property type="protein sequence ID" value="CAH2208716.1"/>
    <property type="molecule type" value="Genomic_DNA"/>
</dbReference>